<gene>
    <name evidence="2" type="ORF">SVIM_LOCUS466030</name>
</gene>
<dbReference type="Pfam" id="PF08276">
    <property type="entry name" value="PAN_2"/>
    <property type="match status" value="1"/>
</dbReference>
<dbReference type="PANTHER" id="PTHR32444">
    <property type="entry name" value="BULB-TYPE LECTIN DOMAIN-CONTAINING PROTEIN"/>
    <property type="match status" value="1"/>
</dbReference>
<organism evidence="2">
    <name type="scientific">Salix viminalis</name>
    <name type="common">Common osier</name>
    <name type="synonym">Basket willow</name>
    <dbReference type="NCBI Taxonomy" id="40686"/>
    <lineage>
        <taxon>Eukaryota</taxon>
        <taxon>Viridiplantae</taxon>
        <taxon>Streptophyta</taxon>
        <taxon>Embryophyta</taxon>
        <taxon>Tracheophyta</taxon>
        <taxon>Spermatophyta</taxon>
        <taxon>Magnoliopsida</taxon>
        <taxon>eudicotyledons</taxon>
        <taxon>Gunneridae</taxon>
        <taxon>Pentapetalae</taxon>
        <taxon>rosids</taxon>
        <taxon>fabids</taxon>
        <taxon>Malpighiales</taxon>
        <taxon>Salicaceae</taxon>
        <taxon>Saliceae</taxon>
        <taxon>Salix</taxon>
    </lineage>
</organism>
<dbReference type="SMART" id="SM00473">
    <property type="entry name" value="PAN_AP"/>
    <property type="match status" value="1"/>
</dbReference>
<sequence>MPFAVRMLAVSRNINRSPVCSCLQGFEPKSPRDWSFLDWSAGCSRRTLLGCDKGDGFLKHKGVKLPDTTQAALDLRDVGNCALKTKNCSCTAYANSDVRGGGSGCILWFGDLIDIREFSDGGQDLYIRVAASELGRVLGLKEAPMTRSYWKSFLAPLFS</sequence>
<dbReference type="EMBL" id="CAADRP010002148">
    <property type="protein sequence ID" value="VFU61944.1"/>
    <property type="molecule type" value="Genomic_DNA"/>
</dbReference>
<feature type="domain" description="Apple" evidence="1">
    <location>
        <begin position="51"/>
        <end position="130"/>
    </location>
</feature>
<evidence type="ECO:0000313" key="2">
    <source>
        <dbReference type="EMBL" id="VFU61944.1"/>
    </source>
</evidence>
<dbReference type="PROSITE" id="PS50948">
    <property type="entry name" value="PAN"/>
    <property type="match status" value="1"/>
</dbReference>
<dbReference type="AlphaFoldDB" id="A0A6N2NJ69"/>
<accession>A0A6N2NJ69</accession>
<dbReference type="CDD" id="cd01098">
    <property type="entry name" value="PAN_AP_plant"/>
    <property type="match status" value="1"/>
</dbReference>
<proteinExistence type="predicted"/>
<dbReference type="PANTHER" id="PTHR32444:SF247">
    <property type="entry name" value="OS01G0958200 PROTEIN"/>
    <property type="match status" value="1"/>
</dbReference>
<protein>
    <recommendedName>
        <fullName evidence="1">Apple domain-containing protein</fullName>
    </recommendedName>
</protein>
<dbReference type="InterPro" id="IPR003609">
    <property type="entry name" value="Pan_app"/>
</dbReference>
<name>A0A6N2NJ69_SALVM</name>
<reference evidence="2" key="1">
    <citation type="submission" date="2019-03" db="EMBL/GenBank/DDBJ databases">
        <authorList>
            <person name="Mank J."/>
            <person name="Almeida P."/>
        </authorList>
    </citation>
    <scope>NUCLEOTIDE SEQUENCE</scope>
    <source>
        <strain evidence="2">78183</strain>
    </source>
</reference>
<evidence type="ECO:0000259" key="1">
    <source>
        <dbReference type="PROSITE" id="PS50948"/>
    </source>
</evidence>